<dbReference type="Proteomes" id="UP000323502">
    <property type="component" value="Unassembled WGS sequence"/>
</dbReference>
<feature type="transmembrane region" description="Helical" evidence="19">
    <location>
        <begin position="161"/>
        <end position="187"/>
    </location>
</feature>
<feature type="transmembrane region" description="Helical" evidence="19">
    <location>
        <begin position="245"/>
        <end position="270"/>
    </location>
</feature>
<evidence type="ECO:0000259" key="20">
    <source>
        <dbReference type="PROSITE" id="PS50855"/>
    </source>
</evidence>
<dbReference type="GO" id="GO:0015990">
    <property type="term" value="P:electron transport coupled proton transport"/>
    <property type="evidence" value="ECO:0007669"/>
    <property type="project" value="InterPro"/>
</dbReference>
<dbReference type="PANTHER" id="PTHR10422:SF35">
    <property type="entry name" value="CYTOCHROME BO(3) UBIQUINOL OXIDASE SUBUNIT 1"/>
    <property type="match status" value="1"/>
</dbReference>
<evidence type="ECO:0000256" key="1">
    <source>
        <dbReference type="ARBA" id="ARBA00004651"/>
    </source>
</evidence>
<feature type="transmembrane region" description="Helical" evidence="19">
    <location>
        <begin position="653"/>
        <end position="677"/>
    </location>
</feature>
<sequence>MRALRLHRTLDAIWRTEPGWRGWLRSVNHSDIGKRFIIAAFTFFAIGGVLAMLIRAQLATPNSAFVGPAVYNQIFTMHGSIMMFLFAIPMFEGLAMYILPKMLGARDLAFPRLSSLGWWCYLFGGTIIVGSMLAGVAPDAGWFLYPPLSGKQWTPGINSDVWLLGITFVEVSAMCAAIEIAVSILKLRAGDMRLDRMPILAWYLLATAGMMIFGFPPLILGSILLEVERAFGWPFYTAALGGDPLLWQHLFWLFGHPEVYIIFLPAAGAVSTILPVMARTRLLGYGAIVAAVLALAFLSFGLWVHHMFTTGIPHMALGFFSAASTLVAIPTAVQIFAWLGTLWNGRPEMKLPMLYLIGFFIVFVLGGLTGVMLAVVPFDTQAHDTAFVTAHLHYVLVGGFVFPMLAAAYYWLPHFTGRGRVMRIGEAAFWLIFVGFNLTFFGMHLTGLLGMPRRIDTYSEEMGWTALNLISSVGGFVQAFGFALFLIDVVLKTRLGQRVRRDPWNADTLEWAMPIPAPSYNFASLARVSSREPRDDVPDLAVRLARGDGLLASAESGRRETLAVDMTTGTPEHVAILPGNSWLPIATAATLGGFFLLMLAGLYPFAPLFLIGTAWLVWRWAWSNGSRADIGAIDAGDGLRLPTSFEAQGTTGWWGSIFALSASATLFASLLFGYAFLWTVAPNWPPPELTQAATIEPVLAILGAALATLAVRVRRATLAAAGQGAILLALAALIALRMPSPSSHAYAATSAAVAAYGIFHAGVAMLMWLFIRARSRAGFHSPARDAEPRIATLWSDHAAGAGAFAAMLLVIPGWLA</sequence>
<keyword evidence="12 18" id="KW-0249">Electron transport</keyword>
<evidence type="ECO:0000256" key="10">
    <source>
        <dbReference type="ARBA" id="ARBA00022723"/>
    </source>
</evidence>
<keyword evidence="6" id="KW-1003">Cell membrane</keyword>
<dbReference type="GO" id="GO:0022904">
    <property type="term" value="P:respiratory electron transport chain"/>
    <property type="evidence" value="ECO:0007669"/>
    <property type="project" value="TreeGrafter"/>
</dbReference>
<evidence type="ECO:0000256" key="7">
    <source>
        <dbReference type="ARBA" id="ARBA00022617"/>
    </source>
</evidence>
<keyword evidence="11" id="KW-1278">Translocase</keyword>
<evidence type="ECO:0000256" key="4">
    <source>
        <dbReference type="ARBA" id="ARBA00012949"/>
    </source>
</evidence>
<name>A0A1G7P290_9SPHN</name>
<dbReference type="Proteomes" id="UP000436801">
    <property type="component" value="Unassembled WGS sequence"/>
</dbReference>
<evidence type="ECO:0000313" key="23">
    <source>
        <dbReference type="Proteomes" id="UP000323502"/>
    </source>
</evidence>
<dbReference type="EC" id="7.1.1.9" evidence="4"/>
<evidence type="ECO:0000256" key="8">
    <source>
        <dbReference type="ARBA" id="ARBA00022660"/>
    </source>
</evidence>
<evidence type="ECO:0000256" key="14">
    <source>
        <dbReference type="ARBA" id="ARBA00023004"/>
    </source>
</evidence>
<keyword evidence="5 18" id="KW-0813">Transport</keyword>
<dbReference type="AlphaFoldDB" id="A0A1G7P290"/>
<reference evidence="22 23" key="1">
    <citation type="submission" date="2016-10" db="EMBL/GenBank/DDBJ databases">
        <authorList>
            <person name="Varghese N."/>
            <person name="Submissions S."/>
        </authorList>
    </citation>
    <scope>NUCLEOTIDE SEQUENCE [LARGE SCALE GENOMIC DNA]</scope>
    <source>
        <strain evidence="22 23">S7-754</strain>
    </source>
</reference>
<feature type="transmembrane region" description="Helical" evidence="19">
    <location>
        <begin position="689"/>
        <end position="711"/>
    </location>
</feature>
<evidence type="ECO:0000256" key="13">
    <source>
        <dbReference type="ARBA" id="ARBA00022989"/>
    </source>
</evidence>
<dbReference type="InterPro" id="IPR014241">
    <property type="entry name" value="Cyt_c_oxidase_su1_bac"/>
</dbReference>
<protein>
    <recommendedName>
        <fullName evidence="4">cytochrome-c oxidase</fullName>
        <ecNumber evidence="4">7.1.1.9</ecNumber>
    </recommendedName>
</protein>
<dbReference type="GO" id="GO:0005886">
    <property type="term" value="C:plasma membrane"/>
    <property type="evidence" value="ECO:0007669"/>
    <property type="project" value="UniProtKB-SubCell"/>
</dbReference>
<dbReference type="PANTHER" id="PTHR10422">
    <property type="entry name" value="CYTOCHROME C OXIDASE SUBUNIT 1"/>
    <property type="match status" value="1"/>
</dbReference>
<evidence type="ECO:0000256" key="19">
    <source>
        <dbReference type="SAM" id="Phobius"/>
    </source>
</evidence>
<proteinExistence type="inferred from homology"/>
<dbReference type="UniPathway" id="UPA00705"/>
<dbReference type="InterPro" id="IPR023615">
    <property type="entry name" value="Cyt_c_Oxase_su1_BS"/>
</dbReference>
<evidence type="ECO:0000256" key="6">
    <source>
        <dbReference type="ARBA" id="ARBA00022475"/>
    </source>
</evidence>
<evidence type="ECO:0000313" key="21">
    <source>
        <dbReference type="EMBL" id="MWC44692.1"/>
    </source>
</evidence>
<comment type="subcellular location">
    <subcellularLocation>
        <location evidence="1">Cell membrane</location>
        <topology evidence="1">Multi-pass membrane protein</topology>
    </subcellularLocation>
</comment>
<dbReference type="GO" id="GO:0016491">
    <property type="term" value="F:oxidoreductase activity"/>
    <property type="evidence" value="ECO:0007669"/>
    <property type="project" value="UniProtKB-KW"/>
</dbReference>
<evidence type="ECO:0000256" key="17">
    <source>
        <dbReference type="ARBA" id="ARBA00047816"/>
    </source>
</evidence>
<evidence type="ECO:0000313" key="22">
    <source>
        <dbReference type="EMBL" id="SDF80432.1"/>
    </source>
</evidence>
<feature type="transmembrane region" description="Helical" evidence="19">
    <location>
        <begin position="353"/>
        <end position="378"/>
    </location>
</feature>
<dbReference type="GO" id="GO:0006119">
    <property type="term" value="P:oxidative phosphorylation"/>
    <property type="evidence" value="ECO:0007669"/>
    <property type="project" value="UniProtKB-UniPathway"/>
</dbReference>
<keyword evidence="14" id="KW-0408">Iron</keyword>
<feature type="transmembrane region" description="Helical" evidence="19">
    <location>
        <begin position="119"/>
        <end position="141"/>
    </location>
</feature>
<organism evidence="22 23">
    <name type="scientific">Sphingomonas carotinifaciens</name>
    <dbReference type="NCBI Taxonomy" id="1166323"/>
    <lineage>
        <taxon>Bacteria</taxon>
        <taxon>Pseudomonadati</taxon>
        <taxon>Pseudomonadota</taxon>
        <taxon>Alphaproteobacteria</taxon>
        <taxon>Sphingomonadales</taxon>
        <taxon>Sphingomonadaceae</taxon>
        <taxon>Sphingomonas</taxon>
    </lineage>
</organism>
<evidence type="ECO:0000256" key="5">
    <source>
        <dbReference type="ARBA" id="ARBA00022448"/>
    </source>
</evidence>
<evidence type="ECO:0000313" key="24">
    <source>
        <dbReference type="Proteomes" id="UP000436801"/>
    </source>
</evidence>
<evidence type="ECO:0000256" key="12">
    <source>
        <dbReference type="ARBA" id="ARBA00022982"/>
    </source>
</evidence>
<feature type="transmembrane region" description="Helical" evidence="19">
    <location>
        <begin position="390"/>
        <end position="412"/>
    </location>
</feature>
<gene>
    <name evidence="21" type="primary">ctaD</name>
    <name evidence="21" type="ORF">GQR91_13670</name>
    <name evidence="22" type="ORF">SAMN05216557_10635</name>
</gene>
<evidence type="ECO:0000256" key="15">
    <source>
        <dbReference type="ARBA" id="ARBA00023008"/>
    </source>
</evidence>
<keyword evidence="7 18" id="KW-0349">Heme</keyword>
<dbReference type="OrthoDB" id="9803294at2"/>
<keyword evidence="16 19" id="KW-0472">Membrane</keyword>
<feature type="transmembrane region" description="Helical" evidence="19">
    <location>
        <begin position="718"/>
        <end position="738"/>
    </location>
</feature>
<dbReference type="NCBIfam" id="TIGR02891">
    <property type="entry name" value="CtaD_CoxA"/>
    <property type="match status" value="1"/>
</dbReference>
<dbReference type="EMBL" id="WSUT01000005">
    <property type="protein sequence ID" value="MWC44692.1"/>
    <property type="molecule type" value="Genomic_DNA"/>
</dbReference>
<keyword evidence="23" id="KW-1185">Reference proteome</keyword>
<reference evidence="21 24" key="2">
    <citation type="submission" date="2019-12" db="EMBL/GenBank/DDBJ databases">
        <authorList>
            <person name="Zheng J."/>
        </authorList>
    </citation>
    <scope>NUCLEOTIDE SEQUENCE [LARGE SCALE GENOMIC DNA]</scope>
    <source>
        <strain evidence="21 24">DSM 27347</strain>
    </source>
</reference>
<dbReference type="EMBL" id="FNBI01000006">
    <property type="protein sequence ID" value="SDF80432.1"/>
    <property type="molecule type" value="Genomic_DNA"/>
</dbReference>
<comment type="pathway">
    <text evidence="2">Energy metabolism; oxidative phosphorylation.</text>
</comment>
<feature type="transmembrane region" description="Helical" evidence="19">
    <location>
        <begin position="199"/>
        <end position="225"/>
    </location>
</feature>
<dbReference type="Pfam" id="PF00115">
    <property type="entry name" value="COX1"/>
    <property type="match status" value="1"/>
</dbReference>
<keyword evidence="15" id="KW-0186">Copper</keyword>
<dbReference type="PROSITE" id="PS50855">
    <property type="entry name" value="COX1"/>
    <property type="match status" value="1"/>
</dbReference>
<comment type="catalytic activity">
    <reaction evidence="17">
        <text>4 Fe(II)-[cytochrome c] + O2 + 8 H(+)(in) = 4 Fe(III)-[cytochrome c] + 2 H2O + 4 H(+)(out)</text>
        <dbReference type="Rhea" id="RHEA:11436"/>
        <dbReference type="Rhea" id="RHEA-COMP:10350"/>
        <dbReference type="Rhea" id="RHEA-COMP:14399"/>
        <dbReference type="ChEBI" id="CHEBI:15377"/>
        <dbReference type="ChEBI" id="CHEBI:15378"/>
        <dbReference type="ChEBI" id="CHEBI:15379"/>
        <dbReference type="ChEBI" id="CHEBI:29033"/>
        <dbReference type="ChEBI" id="CHEBI:29034"/>
        <dbReference type="EC" id="7.1.1.9"/>
    </reaction>
</comment>
<evidence type="ECO:0000256" key="11">
    <source>
        <dbReference type="ARBA" id="ARBA00022967"/>
    </source>
</evidence>
<keyword evidence="9 18" id="KW-0812">Transmembrane</keyword>
<feature type="transmembrane region" description="Helical" evidence="19">
    <location>
        <begin position="424"/>
        <end position="449"/>
    </location>
</feature>
<evidence type="ECO:0000256" key="3">
    <source>
        <dbReference type="ARBA" id="ARBA00009578"/>
    </source>
</evidence>
<dbReference type="InterPro" id="IPR036927">
    <property type="entry name" value="Cyt_c_oxase-like_su1_sf"/>
</dbReference>
<feature type="transmembrane region" description="Helical" evidence="19">
    <location>
        <begin position="469"/>
        <end position="491"/>
    </location>
</feature>
<feature type="transmembrane region" description="Helical" evidence="19">
    <location>
        <begin position="582"/>
        <end position="599"/>
    </location>
</feature>
<feature type="transmembrane region" description="Helical" evidence="19">
    <location>
        <begin position="316"/>
        <end position="341"/>
    </location>
</feature>
<feature type="transmembrane region" description="Helical" evidence="19">
    <location>
        <begin position="792"/>
        <end position="815"/>
    </location>
</feature>
<accession>A0A1G7P290</accession>
<dbReference type="PROSITE" id="PS00077">
    <property type="entry name" value="COX1_CUB"/>
    <property type="match status" value="1"/>
</dbReference>
<feature type="domain" description="Cytochrome oxidase subunit I profile" evidence="20">
    <location>
        <begin position="14"/>
        <end position="529"/>
    </location>
</feature>
<evidence type="ECO:0000256" key="16">
    <source>
        <dbReference type="ARBA" id="ARBA00023136"/>
    </source>
</evidence>
<dbReference type="RefSeq" id="WP_149682865.1">
    <property type="nucleotide sequence ID" value="NZ_FNBI01000006.1"/>
</dbReference>
<evidence type="ECO:0000256" key="9">
    <source>
        <dbReference type="ARBA" id="ARBA00022692"/>
    </source>
</evidence>
<feature type="transmembrane region" description="Helical" evidence="19">
    <location>
        <begin position="74"/>
        <end position="99"/>
    </location>
</feature>
<feature type="transmembrane region" description="Helical" evidence="19">
    <location>
        <begin position="36"/>
        <end position="54"/>
    </location>
</feature>
<evidence type="ECO:0000256" key="18">
    <source>
        <dbReference type="RuleBase" id="RU000370"/>
    </source>
</evidence>
<dbReference type="PRINTS" id="PR01165">
    <property type="entry name" value="CYCOXIDASEI"/>
</dbReference>
<keyword evidence="13 19" id="KW-1133">Transmembrane helix</keyword>
<dbReference type="InterPro" id="IPR000883">
    <property type="entry name" value="Cyt_C_Oxase_1"/>
</dbReference>
<feature type="transmembrane region" description="Helical" evidence="19">
    <location>
        <begin position="282"/>
        <end position="304"/>
    </location>
</feature>
<feature type="transmembrane region" description="Helical" evidence="19">
    <location>
        <begin position="744"/>
        <end position="771"/>
    </location>
</feature>
<keyword evidence="21" id="KW-0560">Oxidoreductase</keyword>
<dbReference type="Gene3D" id="1.20.210.10">
    <property type="entry name" value="Cytochrome c oxidase-like, subunit I domain"/>
    <property type="match status" value="1"/>
</dbReference>
<dbReference type="GO" id="GO:0004129">
    <property type="term" value="F:cytochrome-c oxidase activity"/>
    <property type="evidence" value="ECO:0007669"/>
    <property type="project" value="UniProtKB-EC"/>
</dbReference>
<dbReference type="SUPFAM" id="SSF81442">
    <property type="entry name" value="Cytochrome c oxidase subunit I-like"/>
    <property type="match status" value="1"/>
</dbReference>
<dbReference type="InterPro" id="IPR023616">
    <property type="entry name" value="Cyt_c_oxase-like_su1_dom"/>
</dbReference>
<feature type="transmembrane region" description="Helical" evidence="19">
    <location>
        <begin position="605"/>
        <end position="622"/>
    </location>
</feature>
<dbReference type="GO" id="GO:0020037">
    <property type="term" value="F:heme binding"/>
    <property type="evidence" value="ECO:0007669"/>
    <property type="project" value="InterPro"/>
</dbReference>
<comment type="similarity">
    <text evidence="3 18">Belongs to the heme-copper respiratory oxidase family.</text>
</comment>
<evidence type="ECO:0000256" key="2">
    <source>
        <dbReference type="ARBA" id="ARBA00004673"/>
    </source>
</evidence>
<keyword evidence="8 18" id="KW-0679">Respiratory chain</keyword>
<keyword evidence="10" id="KW-0479">Metal-binding</keyword>
<dbReference type="GO" id="GO:0046872">
    <property type="term" value="F:metal ion binding"/>
    <property type="evidence" value="ECO:0007669"/>
    <property type="project" value="UniProtKB-KW"/>
</dbReference>